<feature type="domain" description="Thiamin pyrophosphokinase thiamin-binding" evidence="5">
    <location>
        <begin position="211"/>
        <end position="279"/>
    </location>
</feature>
<dbReference type="FunFam" id="2.60.120.320:FF:000001">
    <property type="entry name" value="Thiamine pyrophosphokinase"/>
    <property type="match status" value="1"/>
</dbReference>
<accession>A0A058Z2W4</accession>
<keyword evidence="4" id="KW-0067">ATP-binding</keyword>
<dbReference type="InterPro" id="IPR006282">
    <property type="entry name" value="Thi_PPkinase"/>
</dbReference>
<evidence type="ECO:0000259" key="5">
    <source>
        <dbReference type="SMART" id="SM00983"/>
    </source>
</evidence>
<dbReference type="InterPro" id="IPR036759">
    <property type="entry name" value="TPK_catalytic_sf"/>
</dbReference>
<dbReference type="GeneID" id="20529640"/>
<keyword evidence="1" id="KW-0808">Transferase</keyword>
<dbReference type="AlphaFoldDB" id="A0A058Z2W4"/>
<dbReference type="Proteomes" id="UP000030693">
    <property type="component" value="Unassembled WGS sequence"/>
</dbReference>
<dbReference type="Pfam" id="PF04265">
    <property type="entry name" value="TPK_B1_binding"/>
    <property type="match status" value="1"/>
</dbReference>
<dbReference type="GO" id="GO:0030975">
    <property type="term" value="F:thiamine binding"/>
    <property type="evidence" value="ECO:0007669"/>
    <property type="project" value="InterPro"/>
</dbReference>
<dbReference type="InterPro" id="IPR036371">
    <property type="entry name" value="TPK_B1-bd_sf"/>
</dbReference>
<dbReference type="RefSeq" id="XP_009497056.1">
    <property type="nucleotide sequence ID" value="XM_009498781.1"/>
</dbReference>
<dbReference type="OrthoDB" id="25149at2759"/>
<organism evidence="6">
    <name type="scientific">Fonticula alba</name>
    <name type="common">Slime mold</name>
    <dbReference type="NCBI Taxonomy" id="691883"/>
    <lineage>
        <taxon>Eukaryota</taxon>
        <taxon>Rotosphaerida</taxon>
        <taxon>Fonticulaceae</taxon>
        <taxon>Fonticula</taxon>
    </lineage>
</organism>
<evidence type="ECO:0000256" key="4">
    <source>
        <dbReference type="ARBA" id="ARBA00022840"/>
    </source>
</evidence>
<dbReference type="SUPFAM" id="SSF63999">
    <property type="entry name" value="Thiamin pyrophosphokinase, catalytic domain"/>
    <property type="match status" value="1"/>
</dbReference>
<sequence>MSLPLGLEPQVLSISRWLVASGAGGAPSGGPVPLPTSLVLVNQPVRSAELLQLLWAQVCLVVCADGAANRLFDHFSTSPEDQARFVPDIITGDLDSIRAEVRDYYATRGSHVVLMSGQDDTDLDKALVQAHMRLGSQADAIVLDCLEGRLDHTMQTMNSALLYGKGHHAGLARAMGPTGSPIPPTPLLEASQAPRCLLLGPASAAVVLEPGSYILECDADVEGPTCGLIPLSDSRPVVWSRGLAWDLDGAELSFGGLISSSNAFSPVQPTIHGDGTVTMPSSRRSACQRAVLEHDAPAKHSADGASKRIVCLRVEGASVLWTVELPQRD</sequence>
<dbReference type="Gene3D" id="3.40.50.10240">
    <property type="entry name" value="Thiamin pyrophosphokinase, catalytic domain"/>
    <property type="match status" value="1"/>
</dbReference>
<dbReference type="GO" id="GO:0005524">
    <property type="term" value="F:ATP binding"/>
    <property type="evidence" value="ECO:0007669"/>
    <property type="project" value="UniProtKB-KW"/>
</dbReference>
<evidence type="ECO:0000256" key="3">
    <source>
        <dbReference type="ARBA" id="ARBA00022777"/>
    </source>
</evidence>
<keyword evidence="3" id="KW-0418">Kinase</keyword>
<protein>
    <recommendedName>
        <fullName evidence="5">Thiamin pyrophosphokinase thiamin-binding domain-containing protein</fullName>
    </recommendedName>
</protein>
<dbReference type="InterPro" id="IPR007371">
    <property type="entry name" value="TPK_catalytic"/>
</dbReference>
<name>A0A058Z2W4_FONAL</name>
<keyword evidence="2" id="KW-0547">Nucleotide-binding</keyword>
<dbReference type="SMART" id="SM00983">
    <property type="entry name" value="TPK_B1_binding"/>
    <property type="match status" value="1"/>
</dbReference>
<proteinExistence type="predicted"/>
<dbReference type="Pfam" id="PF04263">
    <property type="entry name" value="TPK_catalytic"/>
    <property type="match status" value="1"/>
</dbReference>
<evidence type="ECO:0000313" key="6">
    <source>
        <dbReference type="EMBL" id="KCV68624.1"/>
    </source>
</evidence>
<dbReference type="GO" id="GO:0004788">
    <property type="term" value="F:thiamine diphosphokinase activity"/>
    <property type="evidence" value="ECO:0007669"/>
    <property type="project" value="InterPro"/>
</dbReference>
<dbReference type="InterPro" id="IPR007373">
    <property type="entry name" value="Thiamin_PyroPKinase_B1-bd"/>
</dbReference>
<dbReference type="Gene3D" id="2.60.120.320">
    <property type="entry name" value="Thiamin pyrophosphokinase, thiamin-binding domain"/>
    <property type="match status" value="1"/>
</dbReference>
<gene>
    <name evidence="6" type="ORF">H696_04915</name>
</gene>
<reference evidence="6" key="1">
    <citation type="submission" date="2013-04" db="EMBL/GenBank/DDBJ databases">
        <title>The Genome Sequence of Fonticula alba ATCC 38817.</title>
        <authorList>
            <consortium name="The Broad Institute Genomics Platform"/>
            <person name="Russ C."/>
            <person name="Cuomo C."/>
            <person name="Burger G."/>
            <person name="Gray M.W."/>
            <person name="Holland P.W.H."/>
            <person name="King N."/>
            <person name="Lang F.B.F."/>
            <person name="Roger A.J."/>
            <person name="Ruiz-Trillo I."/>
            <person name="Brown M."/>
            <person name="Walker B."/>
            <person name="Young S."/>
            <person name="Zeng Q."/>
            <person name="Gargeya S."/>
            <person name="Fitzgerald M."/>
            <person name="Haas B."/>
            <person name="Abouelleil A."/>
            <person name="Allen A.W."/>
            <person name="Alvarado L."/>
            <person name="Arachchi H.M."/>
            <person name="Berlin A.M."/>
            <person name="Chapman S.B."/>
            <person name="Gainer-Dewar J."/>
            <person name="Goldberg J."/>
            <person name="Griggs A."/>
            <person name="Gujja S."/>
            <person name="Hansen M."/>
            <person name="Howarth C."/>
            <person name="Imamovic A."/>
            <person name="Ireland A."/>
            <person name="Larimer J."/>
            <person name="McCowan C."/>
            <person name="Murphy C."/>
            <person name="Pearson M."/>
            <person name="Poon T.W."/>
            <person name="Priest M."/>
            <person name="Roberts A."/>
            <person name="Saif S."/>
            <person name="Shea T."/>
            <person name="Sisk P."/>
            <person name="Sykes S."/>
            <person name="Wortman J."/>
            <person name="Nusbaum C."/>
            <person name="Birren B."/>
        </authorList>
    </citation>
    <scope>NUCLEOTIDE SEQUENCE [LARGE SCALE GENOMIC DNA]</scope>
    <source>
        <strain evidence="6">ATCC 38817</strain>
    </source>
</reference>
<evidence type="ECO:0000313" key="7">
    <source>
        <dbReference type="Proteomes" id="UP000030693"/>
    </source>
</evidence>
<dbReference type="PANTHER" id="PTHR13622">
    <property type="entry name" value="THIAMIN PYROPHOSPHOKINASE"/>
    <property type="match status" value="1"/>
</dbReference>
<dbReference type="GO" id="GO:0016301">
    <property type="term" value="F:kinase activity"/>
    <property type="evidence" value="ECO:0007669"/>
    <property type="project" value="UniProtKB-KW"/>
</dbReference>
<dbReference type="SUPFAM" id="SSF63862">
    <property type="entry name" value="Thiamin pyrophosphokinase, substrate-binding domain"/>
    <property type="match status" value="1"/>
</dbReference>
<dbReference type="NCBIfam" id="TIGR01378">
    <property type="entry name" value="thi_PPkinase"/>
    <property type="match status" value="1"/>
</dbReference>
<dbReference type="OMA" id="DHIVANI"/>
<dbReference type="eggNOG" id="KOG3153">
    <property type="taxonomic scope" value="Eukaryota"/>
</dbReference>
<dbReference type="CDD" id="cd07995">
    <property type="entry name" value="TPK"/>
    <property type="match status" value="1"/>
</dbReference>
<dbReference type="GO" id="GO:0009229">
    <property type="term" value="P:thiamine diphosphate biosynthetic process"/>
    <property type="evidence" value="ECO:0007669"/>
    <property type="project" value="InterPro"/>
</dbReference>
<dbReference type="EMBL" id="KB932208">
    <property type="protein sequence ID" value="KCV68624.1"/>
    <property type="molecule type" value="Genomic_DNA"/>
</dbReference>
<evidence type="ECO:0000256" key="2">
    <source>
        <dbReference type="ARBA" id="ARBA00022741"/>
    </source>
</evidence>
<dbReference type="PANTHER" id="PTHR13622:SF8">
    <property type="entry name" value="THIAMIN PYROPHOSPHOKINASE 1"/>
    <property type="match status" value="1"/>
</dbReference>
<evidence type="ECO:0000256" key="1">
    <source>
        <dbReference type="ARBA" id="ARBA00022679"/>
    </source>
</evidence>
<dbReference type="STRING" id="691883.A0A058Z2W4"/>
<keyword evidence="7" id="KW-1185">Reference proteome</keyword>
<dbReference type="GO" id="GO:0006772">
    <property type="term" value="P:thiamine metabolic process"/>
    <property type="evidence" value="ECO:0007669"/>
    <property type="project" value="InterPro"/>
</dbReference>